<sequence length="254" mass="28786">MKNVVEIATDHPHAALPHLWQATFSPPPLADPDDPHKIIRTHLKKDEIGKSSGTCRVAFLTRLHRRAAFQEFWCASFEEAQVYTNIAGHPDVINFKEQLTKVPFYDEDGRKTFTRVDAHALLRDGEEVLVSVKYDNKARRQSYIREVKNIATQTPIEVADRFAVTSRYVFHPNYRACAEAIHKARRGWDPEADKTMADLAQDLGEGFSFQEIVDASGLEHRAHRAVIRLVGDGDIRKDLLDPFSPTTELWSAAA</sequence>
<name>A0ABX0W8H4_9RHOB</name>
<dbReference type="RefSeq" id="WP_167683666.1">
    <property type="nucleotide sequence ID" value="NZ_QHLQ01000007.1"/>
</dbReference>
<evidence type="ECO:0000313" key="1">
    <source>
        <dbReference type="EMBL" id="NIZ61099.1"/>
    </source>
</evidence>
<dbReference type="EMBL" id="QHLQ01000007">
    <property type="protein sequence ID" value="NIZ61099.1"/>
    <property type="molecule type" value="Genomic_DNA"/>
</dbReference>
<evidence type="ECO:0008006" key="3">
    <source>
        <dbReference type="Google" id="ProtNLM"/>
    </source>
</evidence>
<comment type="caution">
    <text evidence="1">The sequence shown here is derived from an EMBL/GenBank/DDBJ whole genome shotgun (WGS) entry which is preliminary data.</text>
</comment>
<reference evidence="1 2" key="1">
    <citation type="submission" date="2018-05" db="EMBL/GenBank/DDBJ databases">
        <authorList>
            <person name="Zhang Y.-J."/>
        </authorList>
    </citation>
    <scope>NUCLEOTIDE SEQUENCE [LARGE SCALE GENOMIC DNA]</scope>
    <source>
        <strain evidence="1 2">CY04</strain>
    </source>
</reference>
<accession>A0ABX0W8H4</accession>
<organism evidence="1 2">
    <name type="scientific">Parasedimentitalea denitrificans</name>
    <dbReference type="NCBI Taxonomy" id="2211118"/>
    <lineage>
        <taxon>Bacteria</taxon>
        <taxon>Pseudomonadati</taxon>
        <taxon>Pseudomonadota</taxon>
        <taxon>Alphaproteobacteria</taxon>
        <taxon>Rhodobacterales</taxon>
        <taxon>Paracoccaceae</taxon>
        <taxon>Parasedimentitalea</taxon>
    </lineage>
</organism>
<keyword evidence="2" id="KW-1185">Reference proteome</keyword>
<protein>
    <recommendedName>
        <fullName evidence="3">TnsA endonuclease N-terminal domain-containing protein</fullName>
    </recommendedName>
</protein>
<dbReference type="Proteomes" id="UP001429564">
    <property type="component" value="Unassembled WGS sequence"/>
</dbReference>
<proteinExistence type="predicted"/>
<evidence type="ECO:0000313" key="2">
    <source>
        <dbReference type="Proteomes" id="UP001429564"/>
    </source>
</evidence>
<gene>
    <name evidence="1" type="ORF">DL239_08930</name>
</gene>